<dbReference type="Proteomes" id="UP000093902">
    <property type="component" value="Unassembled WGS sequence"/>
</dbReference>
<dbReference type="AlphaFoldDB" id="A0A1A0RCV4"/>
<comment type="caution">
    <text evidence="2">The sequence shown here is derived from an EMBL/GenBank/DDBJ whole genome shotgun (WGS) entry which is preliminary data.</text>
</comment>
<dbReference type="Gene3D" id="3.20.20.150">
    <property type="entry name" value="Divalent-metal-dependent TIM barrel enzymes"/>
    <property type="match status" value="1"/>
</dbReference>
<accession>A0A1A0RCV4</accession>
<dbReference type="SUPFAM" id="SSF51658">
    <property type="entry name" value="Xylose isomerase-like"/>
    <property type="match status" value="1"/>
</dbReference>
<proteinExistence type="predicted"/>
<dbReference type="GO" id="GO:0016853">
    <property type="term" value="F:isomerase activity"/>
    <property type="evidence" value="ECO:0007669"/>
    <property type="project" value="UniProtKB-KW"/>
</dbReference>
<dbReference type="EMBL" id="LZSO01000012">
    <property type="protein sequence ID" value="OBB32326.1"/>
    <property type="molecule type" value="Genomic_DNA"/>
</dbReference>
<sequence length="302" mass="31820">MPAEDDGRVRHEVPRVTAPLLVATAWTSAGAASPMAGPAVSPVPITERVAAVADAGFVGLGLIADDLAVIRESIGFKALRDLIADAGLTHTEIELIERWWIPRGQPGNSHAVRDLLFEAADVLHPAFIKIGSEPGPRTPHPEALVEPLRELADQAAAHGTRIAIETMPFSIIDTVPFGAELIRAAGHPVVGLLVDAWHVFRAGTTLDELAAVAPEKIFGVELDDAAAHVVGTLFEDTVNNRLLCGEGTFDLTGLIVTLRSLGFDGPWGVEILSDSFRALPVHDGLKQAAESAVSVLRPGNGA</sequence>
<evidence type="ECO:0000313" key="3">
    <source>
        <dbReference type="Proteomes" id="UP000093902"/>
    </source>
</evidence>
<protein>
    <submittedName>
        <fullName evidence="2">Xylose isomerase</fullName>
    </submittedName>
</protein>
<dbReference type="InterPro" id="IPR050312">
    <property type="entry name" value="IolE/XylAMocC-like"/>
</dbReference>
<dbReference type="InterPro" id="IPR036237">
    <property type="entry name" value="Xyl_isomerase-like_sf"/>
</dbReference>
<reference evidence="3" key="1">
    <citation type="submission" date="2016-06" db="EMBL/GenBank/DDBJ databases">
        <authorList>
            <person name="Sutton G."/>
            <person name="Brinkac L."/>
            <person name="Sanka R."/>
            <person name="Adams M."/>
            <person name="Lau E."/>
            <person name="Mehaffy C."/>
            <person name="Tameris M."/>
            <person name="Hatherill M."/>
            <person name="Hanekom W."/>
            <person name="Mahomed H."/>
            <person name="Mcshane H."/>
        </authorList>
    </citation>
    <scope>NUCLEOTIDE SEQUENCE [LARGE SCALE GENOMIC DNA]</scope>
    <source>
        <strain evidence="3">852002-51209_SCH5440388</strain>
    </source>
</reference>
<evidence type="ECO:0000259" key="1">
    <source>
        <dbReference type="Pfam" id="PF01261"/>
    </source>
</evidence>
<dbReference type="InterPro" id="IPR013022">
    <property type="entry name" value="Xyl_isomerase-like_TIM-brl"/>
</dbReference>
<feature type="domain" description="Xylose isomerase-like TIM barrel" evidence="1">
    <location>
        <begin position="49"/>
        <end position="290"/>
    </location>
</feature>
<dbReference type="PANTHER" id="PTHR12110">
    <property type="entry name" value="HYDROXYPYRUVATE ISOMERASE"/>
    <property type="match status" value="1"/>
</dbReference>
<name>A0A1A0RCV4_MYCPR</name>
<keyword evidence="2" id="KW-0413">Isomerase</keyword>
<dbReference type="PANTHER" id="PTHR12110:SF48">
    <property type="entry name" value="BLL3656 PROTEIN"/>
    <property type="match status" value="1"/>
</dbReference>
<evidence type="ECO:0000313" key="2">
    <source>
        <dbReference type="EMBL" id="OBB32326.1"/>
    </source>
</evidence>
<organism evidence="2 3">
    <name type="scientific">Mycolicibacterium peregrinum</name>
    <name type="common">Mycobacterium peregrinum</name>
    <dbReference type="NCBI Taxonomy" id="43304"/>
    <lineage>
        <taxon>Bacteria</taxon>
        <taxon>Bacillati</taxon>
        <taxon>Actinomycetota</taxon>
        <taxon>Actinomycetes</taxon>
        <taxon>Mycobacteriales</taxon>
        <taxon>Mycobacteriaceae</taxon>
        <taxon>Mycolicibacterium</taxon>
    </lineage>
</organism>
<gene>
    <name evidence="2" type="ORF">A5792_01025</name>
</gene>
<dbReference type="Pfam" id="PF01261">
    <property type="entry name" value="AP_endonuc_2"/>
    <property type="match status" value="1"/>
</dbReference>